<dbReference type="AlphaFoldDB" id="A0A1J0M5K0"/>
<dbReference type="EMBL" id="KU663646">
    <property type="protein sequence ID" value="APD15640.1"/>
    <property type="molecule type" value="mRNA"/>
</dbReference>
<sequence length="1024" mass="113413">MKSNLTKLLSILIIIIPLTKAQALLGIHCKQNGDCTLPNSYCNDTSDRCRCTDGYYPANNKTTCVQYAKKVSDTCERDAGCKFIEHSLCDNDICKCPYEFQVTNGECKPNNHGACNADGTCTKVLNNGVCTNGFCTCTENINYFGAMGSYCSVYPTHLGQFTSLEEGCKNFPNSYKYENHGDKKCYCKSGYTYDKKYNKCLADIDLNCPDDSYCQVEYSFCNDWQKCECQYGYYPSEDKKKCIKYEIGEPCDNNSNCGPLQNSKCESTICVCVPGATKGTDGECWLPDSLSCNSSETCPPDSFCNSSTSCNCKTGFVQHNKFCYAVPGTTCSEVSQCLSSSYVNIGSSCSLIKEHKEKYSSCSTKNGSTTCWMEDSNGLLKDFGVSVGGSRERICLIKHQDGTSVLGTVSASESNCSIQWSTTKDSFESYKLLVDTRNLEWNKNYVLDSAVLGGSEGTNLFLICRTEIKIGTYVLGRLEPPRYKRCHVFQKKDYFQSKFQVLTVKGAPCTSENFTFAGGICKCSSGFYSYYRNCYKIPLRPNVRVDSFEACRYLKNTIYSGGKCICKIGYYLDDDYRCSKIPTGLEISCGQECPIDSSCSEGFCHCNPGFVRMNGACYGFSGSTCSKASNCISKSYVCQSGICLEIGERKAENESCVGSMCWIPHNNKNNTNLGVVGGIDETGSQYVCRSVYGTLTIPGELRVHRWLRCIIVVGTKSISSLQFDMLIDNGNLIWTKSYQLDQAVPGGTTEDNKPYLICRLDHDGLLYVGKLEPPLYDLCSTGGKTVLVSSDFQVLVDNSTVSETCQPECSAVDSVCSDGVCQCKPGFFKHNGTCYGLPLAECSDSSKCLSTAYVCQSNSCQKIEETIIEGAQCGASNRKFVCWRLYDGNKTDVVTTQDGDAKENVCRVNYQNLFLPGRHPFVEGFEQCLVLIDGNVEAFDEFHVLLSKDNFGWAKSYSLDKAIPAGYFQDKPLLFCRTEVEGSATIGRLVPPLYDLCYITYGWKMAVHNHFEVLVEKKGYWVIS</sequence>
<evidence type="ECO:0000256" key="1">
    <source>
        <dbReference type="SAM" id="SignalP"/>
    </source>
</evidence>
<dbReference type="PANTHER" id="PTHR31649:SF11">
    <property type="entry name" value="PROTEIN UNZIPPED"/>
    <property type="match status" value="1"/>
</dbReference>
<proteinExistence type="evidence at transcript level"/>
<dbReference type="Pfam" id="PF11901">
    <property type="entry name" value="DM9"/>
    <property type="match status" value="2"/>
</dbReference>
<protein>
    <recommendedName>
        <fullName evidence="3">EGF-like domain-containing protein</fullName>
    </recommendedName>
</protein>
<organism evidence="2">
    <name type="scientific">Cotesia chilonis</name>
    <dbReference type="NCBI Taxonomy" id="89804"/>
    <lineage>
        <taxon>Eukaryota</taxon>
        <taxon>Metazoa</taxon>
        <taxon>Ecdysozoa</taxon>
        <taxon>Arthropoda</taxon>
        <taxon>Hexapoda</taxon>
        <taxon>Insecta</taxon>
        <taxon>Pterygota</taxon>
        <taxon>Neoptera</taxon>
        <taxon>Endopterygota</taxon>
        <taxon>Hymenoptera</taxon>
        <taxon>Apocrita</taxon>
        <taxon>Ichneumonoidea</taxon>
        <taxon>Braconidae</taxon>
        <taxon>Microgastrinae</taxon>
        <taxon>Cotesia</taxon>
    </lineage>
</organism>
<dbReference type="InterPro" id="IPR006616">
    <property type="entry name" value="DM9_repeat"/>
</dbReference>
<name>A0A1J0M5K0_9HYME</name>
<feature type="signal peptide" evidence="1">
    <location>
        <begin position="1"/>
        <end position="21"/>
    </location>
</feature>
<evidence type="ECO:0008006" key="3">
    <source>
        <dbReference type="Google" id="ProtNLM"/>
    </source>
</evidence>
<reference evidence="2" key="1">
    <citation type="submission" date="2016-01" db="EMBL/GenBank/DDBJ databases">
        <title>The venom composition of the polydnavirus (PDV)-carrying endoparasitoid Cotesia chilonis (Hymenoptera: Braconidae) revealed by combining transcriptomic analysis and proteomic approach.</title>
        <authorList>
            <person name="Teng Z."/>
        </authorList>
    </citation>
    <scope>NUCLEOTIDE SEQUENCE</scope>
    <source>
        <strain evidence="2">Cc-Ven29</strain>
        <tissue evidence="2">Venom gland</tissue>
    </source>
</reference>
<dbReference type="PANTHER" id="PTHR31649">
    <property type="entry name" value="AGAP009604-PA"/>
    <property type="match status" value="1"/>
</dbReference>
<dbReference type="SMART" id="SM00696">
    <property type="entry name" value="DM9"/>
    <property type="match status" value="1"/>
</dbReference>
<accession>A0A1J0M5K0</accession>
<keyword evidence="1" id="KW-0732">Signal</keyword>
<feature type="chain" id="PRO_5012836921" description="EGF-like domain-containing protein" evidence="1">
    <location>
        <begin position="22"/>
        <end position="1024"/>
    </location>
</feature>
<evidence type="ECO:0000313" key="2">
    <source>
        <dbReference type="EMBL" id="APD15640.1"/>
    </source>
</evidence>